<feature type="region of interest" description="Disordered" evidence="5">
    <location>
        <begin position="380"/>
        <end position="460"/>
    </location>
</feature>
<reference evidence="7" key="1">
    <citation type="submission" date="2021-01" db="EMBL/GenBank/DDBJ databases">
        <authorList>
            <person name="Corre E."/>
            <person name="Pelletier E."/>
            <person name="Niang G."/>
            <person name="Scheremetjew M."/>
            <person name="Finn R."/>
            <person name="Kale V."/>
            <person name="Holt S."/>
            <person name="Cochrane G."/>
            <person name="Meng A."/>
            <person name="Brown T."/>
            <person name="Cohen L."/>
        </authorList>
    </citation>
    <scope>NUCLEOTIDE SEQUENCE</scope>
    <source>
        <strain evidence="7">CCMP1320</strain>
    </source>
</reference>
<evidence type="ECO:0000256" key="2">
    <source>
        <dbReference type="ARBA" id="ARBA00022679"/>
    </source>
</evidence>
<feature type="active site" evidence="4">
    <location>
        <position position="70"/>
    </location>
</feature>
<feature type="compositionally biased region" description="Gly residues" evidence="5">
    <location>
        <begin position="437"/>
        <end position="446"/>
    </location>
</feature>
<dbReference type="PANTHER" id="PTHR46098:SF1">
    <property type="entry name" value="TRNA (CYTOSINE(38)-C(5))-METHYLTRANSFERASE"/>
    <property type="match status" value="1"/>
</dbReference>
<evidence type="ECO:0000256" key="5">
    <source>
        <dbReference type="SAM" id="MobiDB-lite"/>
    </source>
</evidence>
<keyword evidence="1 4" id="KW-0489">Methyltransferase</keyword>
<dbReference type="InterPro" id="IPR000313">
    <property type="entry name" value="PWWP_dom"/>
</dbReference>
<accession>A0A7S3QK00</accession>
<comment type="similarity">
    <text evidence="4">Belongs to the class I-like SAM-binding methyltransferase superfamily. C5-methyltransferase family.</text>
</comment>
<gene>
    <name evidence="7" type="ORF">DTER00134_LOCUS80</name>
</gene>
<evidence type="ECO:0000259" key="6">
    <source>
        <dbReference type="PROSITE" id="PS50812"/>
    </source>
</evidence>
<dbReference type="InterPro" id="IPR001525">
    <property type="entry name" value="C5_MeTfrase"/>
</dbReference>
<dbReference type="GO" id="GO:0032259">
    <property type="term" value="P:methylation"/>
    <property type="evidence" value="ECO:0007669"/>
    <property type="project" value="UniProtKB-KW"/>
</dbReference>
<dbReference type="PROSITE" id="PS51679">
    <property type="entry name" value="SAM_MT_C5"/>
    <property type="match status" value="1"/>
</dbReference>
<feature type="domain" description="PWWP" evidence="6">
    <location>
        <begin position="563"/>
        <end position="657"/>
    </location>
</feature>
<sequence length="1016" mass="108326">MRVASLFSGAGGLDLGLEQAGHTIILQCESDPGCQQVLKYWFPGTLLAPDVCALETLPLGTDLVAAGFPCIDVSRAGLRRGVEGECTGLVRHVFRLLHRAKLDGRAVPWVLLENVEALVDRVHGGAPAIQSITDALEQLGYNSWAHRVVCTAGFGIPNRRRRLFLVASLHGDARDVLLSQGLQPCLGACCEHDADGKPLPTSKPCYECYQAPSLDTTDGMDKCSLAFDLGNARCPPGVDVCPTFTTSNSRICLALEKQVGIMRTTDAERVQGFPEGWTEPCWPILGPAMNMHRKPTREADSDARERARHALLGNAVSVPVAHWLGERLMDPYHKKYFGYSESLMPRELQSKADPMSKTQYDDLAELGGMSAGYLITGSKAHVQPADDPDNPSRMANGHGLDLPNDDGDRKTLVALGAGTSAEEGGAAAAGPETGSSPGDGGSGGREGGVRKVSSTNRTTRSNNLGLWPSCAFFVRRMGRFAVQGVSDCPVKLPYEPLGTFISEVGRSPTPSALHTYFMRLKEQGWDVQATVAKLLRAGAGHALPEETRGIVQLIGEAGDIAKKGELVWAKDACRANTYWPAEALDPFNLPPGVILSPAQMNPLNQRERGLYLPSSTAAAGEEAVKRAQEHRKIFVVFFGDKTFQWIFKDALLPFEPHREAKTAELEALLAGRTLTCSGHFKKAMQEVNVVRDMLQGTKNLGEASTDEEAGTKTLTHPALLTQAAQAAAAAAKMDRCGACEVCLSSQVNRRCYVVRAHSAAAAGHTGAQLAVLGRGCIGARVSCFWPLDEAWYQGQVMDYDRFQVRHTVIYEDGDREVIALWAPNQLVRIHNTPKDWPAEAEQIRRTQEARALANSQQIAAKAQHKAKMEEEAMEASKTPYERDRDARMANNNAALQRIMAGTDEILTPATPLPPPSKRAGAAAASIAAVDKPTYAGACAGNASAADASAAIAMRGEGAAAKEEAETAGAVSEGAPAGSTGAKSGGVGGGAGKRRGAAQTVSGECSNMKGGGKKQKS</sequence>
<name>A0A7S3QK00_DUNTE</name>
<evidence type="ECO:0000256" key="1">
    <source>
        <dbReference type="ARBA" id="ARBA00022603"/>
    </source>
</evidence>
<dbReference type="CDD" id="cd20404">
    <property type="entry name" value="Tudor_Agenet_AtEML-like"/>
    <property type="match status" value="1"/>
</dbReference>
<dbReference type="GO" id="GO:0008168">
    <property type="term" value="F:methyltransferase activity"/>
    <property type="evidence" value="ECO:0007669"/>
    <property type="project" value="UniProtKB-KW"/>
</dbReference>
<feature type="region of interest" description="Disordered" evidence="5">
    <location>
        <begin position="961"/>
        <end position="1016"/>
    </location>
</feature>
<evidence type="ECO:0000256" key="3">
    <source>
        <dbReference type="ARBA" id="ARBA00022691"/>
    </source>
</evidence>
<dbReference type="EMBL" id="HBIP01000162">
    <property type="protein sequence ID" value="CAE0485041.1"/>
    <property type="molecule type" value="Transcribed_RNA"/>
</dbReference>
<dbReference type="CDD" id="cd05162">
    <property type="entry name" value="PWWP"/>
    <property type="match status" value="1"/>
</dbReference>
<dbReference type="InterPro" id="IPR029063">
    <property type="entry name" value="SAM-dependent_MTases_sf"/>
</dbReference>
<keyword evidence="2 4" id="KW-0808">Transferase</keyword>
<dbReference type="PROSITE" id="PS50812">
    <property type="entry name" value="PWWP"/>
    <property type="match status" value="1"/>
</dbReference>
<dbReference type="SUPFAM" id="SSF63748">
    <property type="entry name" value="Tudor/PWWP/MBT"/>
    <property type="match status" value="1"/>
</dbReference>
<dbReference type="SUPFAM" id="SSF53335">
    <property type="entry name" value="S-adenosyl-L-methionine-dependent methyltransferases"/>
    <property type="match status" value="1"/>
</dbReference>
<feature type="compositionally biased region" description="Low complexity" evidence="5">
    <location>
        <begin position="416"/>
        <end position="436"/>
    </location>
</feature>
<dbReference type="Pfam" id="PF00855">
    <property type="entry name" value="PWWP"/>
    <property type="match status" value="1"/>
</dbReference>
<protein>
    <recommendedName>
        <fullName evidence="6">PWWP domain-containing protein</fullName>
    </recommendedName>
</protein>
<proteinExistence type="inferred from homology"/>
<dbReference type="AlphaFoldDB" id="A0A7S3QK00"/>
<dbReference type="InterPro" id="IPR050750">
    <property type="entry name" value="C5-MTase"/>
</dbReference>
<evidence type="ECO:0000313" key="7">
    <source>
        <dbReference type="EMBL" id="CAE0485041.1"/>
    </source>
</evidence>
<keyword evidence="3 4" id="KW-0949">S-adenosyl-L-methionine</keyword>
<dbReference type="PRINTS" id="PR00105">
    <property type="entry name" value="C5METTRFRASE"/>
</dbReference>
<dbReference type="Gene3D" id="2.30.30.140">
    <property type="match status" value="2"/>
</dbReference>
<dbReference type="PANTHER" id="PTHR46098">
    <property type="entry name" value="TRNA (CYTOSINE(38)-C(5))-METHYLTRANSFERASE"/>
    <property type="match status" value="1"/>
</dbReference>
<evidence type="ECO:0000256" key="4">
    <source>
        <dbReference type="PROSITE-ProRule" id="PRU01016"/>
    </source>
</evidence>
<dbReference type="Pfam" id="PF00145">
    <property type="entry name" value="DNA_methylase"/>
    <property type="match status" value="1"/>
</dbReference>
<dbReference type="SMART" id="SM00293">
    <property type="entry name" value="PWWP"/>
    <property type="match status" value="1"/>
</dbReference>
<dbReference type="Gene3D" id="3.40.50.150">
    <property type="entry name" value="Vaccinia Virus protein VP39"/>
    <property type="match status" value="1"/>
</dbReference>
<organism evidence="7">
    <name type="scientific">Dunaliella tertiolecta</name>
    <name type="common">Green alga</name>
    <dbReference type="NCBI Taxonomy" id="3047"/>
    <lineage>
        <taxon>Eukaryota</taxon>
        <taxon>Viridiplantae</taxon>
        <taxon>Chlorophyta</taxon>
        <taxon>core chlorophytes</taxon>
        <taxon>Chlorophyceae</taxon>
        <taxon>CS clade</taxon>
        <taxon>Chlamydomonadales</taxon>
        <taxon>Dunaliellaceae</taxon>
        <taxon>Dunaliella</taxon>
    </lineage>
</organism>